<sequence>MNMVLLLAGGQDGSAKPYSPKQKSRRWDWMAEIFLYLVQPLVWMRLCQQHLKHESGVSLPASKARLPNSLSGTHLLSLGVRQKETRSHQEPHTDQGSAPLAESPTVLAGRA</sequence>
<reference evidence="3" key="1">
    <citation type="journal article" date="2013" name="Nat. Genet.">
        <title>The duck genome and transcriptome provide insight into an avian influenza virus reservoir species.</title>
        <authorList>
            <person name="Huang Y."/>
            <person name="Li Y."/>
            <person name="Burt D.W."/>
            <person name="Chen H."/>
            <person name="Zhang Y."/>
            <person name="Qian W."/>
            <person name="Kim H."/>
            <person name="Gan S."/>
            <person name="Zhao Y."/>
            <person name="Li J."/>
            <person name="Yi K."/>
            <person name="Feng H."/>
            <person name="Zhu P."/>
            <person name="Li B."/>
            <person name="Liu Q."/>
            <person name="Fairley S."/>
            <person name="Magor K.E."/>
            <person name="Du Z."/>
            <person name="Hu X."/>
            <person name="Goodman L."/>
            <person name="Tafer H."/>
            <person name="Vignal A."/>
            <person name="Lee T."/>
            <person name="Kim K.W."/>
            <person name="Sheng Z."/>
            <person name="An Y."/>
            <person name="Searle S."/>
            <person name="Herrero J."/>
            <person name="Groenen M.A."/>
            <person name="Crooijmans R.P."/>
            <person name="Faraut T."/>
            <person name="Cai Q."/>
            <person name="Webster R.G."/>
            <person name="Aldridge J.R."/>
            <person name="Warren W.C."/>
            <person name="Bartschat S."/>
            <person name="Kehr S."/>
            <person name="Marz M."/>
            <person name="Stadler P.F."/>
            <person name="Smith J."/>
            <person name="Kraus R.H."/>
            <person name="Zhao Y."/>
            <person name="Ren L."/>
            <person name="Fei J."/>
            <person name="Morisson M."/>
            <person name="Kaiser P."/>
            <person name="Griffin D.K."/>
            <person name="Rao M."/>
            <person name="Pitel F."/>
            <person name="Wang J."/>
            <person name="Li N."/>
        </authorList>
    </citation>
    <scope>NUCLEOTIDE SEQUENCE [LARGE SCALE GENOMIC DNA]</scope>
</reference>
<evidence type="ECO:0000313" key="3">
    <source>
        <dbReference type="Proteomes" id="UP000296049"/>
    </source>
</evidence>
<feature type="compositionally biased region" description="Basic and acidic residues" evidence="1">
    <location>
        <begin position="81"/>
        <end position="93"/>
    </location>
</feature>
<dbReference type="Proteomes" id="UP000296049">
    <property type="component" value="Unassembled WGS sequence"/>
</dbReference>
<dbReference type="EMBL" id="KB742452">
    <property type="protein sequence ID" value="EOB08359.1"/>
    <property type="molecule type" value="Genomic_DNA"/>
</dbReference>
<dbReference type="AlphaFoldDB" id="R0LRL6"/>
<gene>
    <name evidence="2" type="ORF">Anapl_05772</name>
</gene>
<evidence type="ECO:0000256" key="1">
    <source>
        <dbReference type="SAM" id="MobiDB-lite"/>
    </source>
</evidence>
<evidence type="ECO:0000313" key="2">
    <source>
        <dbReference type="EMBL" id="EOB08359.1"/>
    </source>
</evidence>
<protein>
    <submittedName>
        <fullName evidence="2">Uncharacterized protein</fullName>
    </submittedName>
</protein>
<name>R0LRL6_ANAPL</name>
<feature type="region of interest" description="Disordered" evidence="1">
    <location>
        <begin position="77"/>
        <end position="111"/>
    </location>
</feature>
<organism evidence="2 3">
    <name type="scientific">Anas platyrhynchos</name>
    <name type="common">Mallard</name>
    <name type="synonym">Anas boschas</name>
    <dbReference type="NCBI Taxonomy" id="8839"/>
    <lineage>
        <taxon>Eukaryota</taxon>
        <taxon>Metazoa</taxon>
        <taxon>Chordata</taxon>
        <taxon>Craniata</taxon>
        <taxon>Vertebrata</taxon>
        <taxon>Euteleostomi</taxon>
        <taxon>Archelosauria</taxon>
        <taxon>Archosauria</taxon>
        <taxon>Dinosauria</taxon>
        <taxon>Saurischia</taxon>
        <taxon>Theropoda</taxon>
        <taxon>Coelurosauria</taxon>
        <taxon>Aves</taxon>
        <taxon>Neognathae</taxon>
        <taxon>Galloanserae</taxon>
        <taxon>Anseriformes</taxon>
        <taxon>Anatidae</taxon>
        <taxon>Anatinae</taxon>
        <taxon>Anas</taxon>
    </lineage>
</organism>
<keyword evidence="3" id="KW-1185">Reference proteome</keyword>
<accession>R0LRL6</accession>
<proteinExistence type="predicted"/>